<organism evidence="2 3">
    <name type="scientific">Rosa chinensis</name>
    <name type="common">China rose</name>
    <dbReference type="NCBI Taxonomy" id="74649"/>
    <lineage>
        <taxon>Eukaryota</taxon>
        <taxon>Viridiplantae</taxon>
        <taxon>Streptophyta</taxon>
        <taxon>Embryophyta</taxon>
        <taxon>Tracheophyta</taxon>
        <taxon>Spermatophyta</taxon>
        <taxon>Magnoliopsida</taxon>
        <taxon>eudicotyledons</taxon>
        <taxon>Gunneridae</taxon>
        <taxon>Pentapetalae</taxon>
        <taxon>rosids</taxon>
        <taxon>fabids</taxon>
        <taxon>Rosales</taxon>
        <taxon>Rosaceae</taxon>
        <taxon>Rosoideae</taxon>
        <taxon>Rosoideae incertae sedis</taxon>
        <taxon>Rosa</taxon>
    </lineage>
</organism>
<name>A0A2P6PHL2_ROSCH</name>
<gene>
    <name evidence="2" type="ORF">RchiOBHm_Chr7g0238901</name>
</gene>
<keyword evidence="3" id="KW-1185">Reference proteome</keyword>
<comment type="caution">
    <text evidence="2">The sequence shown here is derived from an EMBL/GenBank/DDBJ whole genome shotgun (WGS) entry which is preliminary data.</text>
</comment>
<dbReference type="Gramene" id="PRQ21407">
    <property type="protein sequence ID" value="PRQ21407"/>
    <property type="gene ID" value="RchiOBHm_Chr7g0238901"/>
</dbReference>
<protein>
    <submittedName>
        <fullName evidence="2">Uncharacterized protein</fullName>
    </submittedName>
</protein>
<evidence type="ECO:0000256" key="1">
    <source>
        <dbReference type="SAM" id="MobiDB-lite"/>
    </source>
</evidence>
<dbReference type="AlphaFoldDB" id="A0A2P6PHL2"/>
<accession>A0A2P6PHL2</accession>
<feature type="region of interest" description="Disordered" evidence="1">
    <location>
        <begin position="86"/>
        <end position="119"/>
    </location>
</feature>
<dbReference type="Proteomes" id="UP000238479">
    <property type="component" value="Chromosome 7"/>
</dbReference>
<reference evidence="2 3" key="1">
    <citation type="journal article" date="2018" name="Nat. Genet.">
        <title>The Rosa genome provides new insights in the design of modern roses.</title>
        <authorList>
            <person name="Bendahmane M."/>
        </authorList>
    </citation>
    <scope>NUCLEOTIDE SEQUENCE [LARGE SCALE GENOMIC DNA]</scope>
    <source>
        <strain evidence="3">cv. Old Blush</strain>
    </source>
</reference>
<evidence type="ECO:0000313" key="2">
    <source>
        <dbReference type="EMBL" id="PRQ21407.1"/>
    </source>
</evidence>
<dbReference type="EMBL" id="PDCK01000045">
    <property type="protein sequence ID" value="PRQ21407.1"/>
    <property type="molecule type" value="Genomic_DNA"/>
</dbReference>
<feature type="compositionally biased region" description="Acidic residues" evidence="1">
    <location>
        <begin position="107"/>
        <end position="119"/>
    </location>
</feature>
<proteinExistence type="predicted"/>
<evidence type="ECO:0000313" key="3">
    <source>
        <dbReference type="Proteomes" id="UP000238479"/>
    </source>
</evidence>
<sequence length="119" mass="13339">MIEELIKTKQQLAESEDTPFEDVVVSIPMQLDILAKELETMKGKTIRGVGYGIKKDRFCSSIPASTSNPTNAKLMRYIILLEERLTSLEGEKQPQPPTHDVDKEGGEGDEDEDEDMDVL</sequence>